<dbReference type="AlphaFoldDB" id="A0A6A6ETS3"/>
<dbReference type="GO" id="GO:0019748">
    <property type="term" value="P:secondary metabolic process"/>
    <property type="evidence" value="ECO:0007669"/>
    <property type="project" value="TreeGrafter"/>
</dbReference>
<dbReference type="InterPro" id="IPR036291">
    <property type="entry name" value="NAD(P)-bd_dom_sf"/>
</dbReference>
<keyword evidence="3" id="KW-1185">Reference proteome</keyword>
<reference evidence="2" key="1">
    <citation type="journal article" date="2020" name="Stud. Mycol.">
        <title>101 Dothideomycetes genomes: a test case for predicting lifestyles and emergence of pathogens.</title>
        <authorList>
            <person name="Haridas S."/>
            <person name="Albert R."/>
            <person name="Binder M."/>
            <person name="Bloem J."/>
            <person name="Labutti K."/>
            <person name="Salamov A."/>
            <person name="Andreopoulos B."/>
            <person name="Baker S."/>
            <person name="Barry K."/>
            <person name="Bills G."/>
            <person name="Bluhm B."/>
            <person name="Cannon C."/>
            <person name="Castanera R."/>
            <person name="Culley D."/>
            <person name="Daum C."/>
            <person name="Ezra D."/>
            <person name="Gonzalez J."/>
            <person name="Henrissat B."/>
            <person name="Kuo A."/>
            <person name="Liang C."/>
            <person name="Lipzen A."/>
            <person name="Lutzoni F."/>
            <person name="Magnuson J."/>
            <person name="Mondo S."/>
            <person name="Nolan M."/>
            <person name="Ohm R."/>
            <person name="Pangilinan J."/>
            <person name="Park H.-J."/>
            <person name="Ramirez L."/>
            <person name="Alfaro M."/>
            <person name="Sun H."/>
            <person name="Tritt A."/>
            <person name="Yoshinaga Y."/>
            <person name="Zwiers L.-H."/>
            <person name="Turgeon B."/>
            <person name="Goodwin S."/>
            <person name="Spatafora J."/>
            <person name="Crous P."/>
            <person name="Grigoriev I."/>
        </authorList>
    </citation>
    <scope>NUCLEOTIDE SEQUENCE</scope>
    <source>
        <strain evidence="2">CBS 207.26</strain>
    </source>
</reference>
<organism evidence="2 3">
    <name type="scientific">Zopfia rhizophila CBS 207.26</name>
    <dbReference type="NCBI Taxonomy" id="1314779"/>
    <lineage>
        <taxon>Eukaryota</taxon>
        <taxon>Fungi</taxon>
        <taxon>Dikarya</taxon>
        <taxon>Ascomycota</taxon>
        <taxon>Pezizomycotina</taxon>
        <taxon>Dothideomycetes</taxon>
        <taxon>Dothideomycetes incertae sedis</taxon>
        <taxon>Zopfiaceae</taxon>
        <taxon>Zopfia</taxon>
    </lineage>
</organism>
<dbReference type="PRINTS" id="PR00081">
    <property type="entry name" value="GDHRDH"/>
</dbReference>
<evidence type="ECO:0000313" key="3">
    <source>
        <dbReference type="Proteomes" id="UP000800200"/>
    </source>
</evidence>
<dbReference type="GO" id="GO:0005737">
    <property type="term" value="C:cytoplasm"/>
    <property type="evidence" value="ECO:0007669"/>
    <property type="project" value="TreeGrafter"/>
</dbReference>
<accession>A0A6A6ETS3</accession>
<evidence type="ECO:0000256" key="1">
    <source>
        <dbReference type="ARBA" id="ARBA00006484"/>
    </source>
</evidence>
<dbReference type="PANTHER" id="PTHR43544">
    <property type="entry name" value="SHORT-CHAIN DEHYDROGENASE/REDUCTASE"/>
    <property type="match status" value="1"/>
</dbReference>
<dbReference type="Proteomes" id="UP000800200">
    <property type="component" value="Unassembled WGS sequence"/>
</dbReference>
<proteinExistence type="inferred from homology"/>
<dbReference type="EMBL" id="ML994611">
    <property type="protein sequence ID" value="KAF2194681.1"/>
    <property type="molecule type" value="Genomic_DNA"/>
</dbReference>
<evidence type="ECO:0000313" key="2">
    <source>
        <dbReference type="EMBL" id="KAF2194681.1"/>
    </source>
</evidence>
<comment type="similarity">
    <text evidence="1">Belongs to the short-chain dehydrogenases/reductases (SDR) family.</text>
</comment>
<dbReference type="InterPro" id="IPR002347">
    <property type="entry name" value="SDR_fam"/>
</dbReference>
<gene>
    <name evidence="2" type="ORF">K469DRAFT_617306</name>
</gene>
<dbReference type="OrthoDB" id="7289984at2759"/>
<dbReference type="SUPFAM" id="SSF51735">
    <property type="entry name" value="NAD(P)-binding Rossmann-fold domains"/>
    <property type="match status" value="1"/>
</dbReference>
<dbReference type="GO" id="GO:0016491">
    <property type="term" value="F:oxidoreductase activity"/>
    <property type="evidence" value="ECO:0007669"/>
    <property type="project" value="TreeGrafter"/>
</dbReference>
<name>A0A6A6ETS3_9PEZI</name>
<protein>
    <submittedName>
        <fullName evidence="2">NAD(P)-binding protein</fullName>
    </submittedName>
</protein>
<dbReference type="PANTHER" id="PTHR43544:SF32">
    <property type="entry name" value="CHAIN DEHYDROGENASE, PUTATIVE (AFU_ORTHOLOGUE AFUA_5G01530)-RELATED"/>
    <property type="match status" value="1"/>
</dbReference>
<dbReference type="Pfam" id="PF00106">
    <property type="entry name" value="adh_short"/>
    <property type="match status" value="1"/>
</dbReference>
<sequence>MASNKRVILITGANAGIGYDTSYALAAASPNNHIIMAARNVEKGEKALKEIQARKPQGSLSLIQLDVTSDDSIAAATKKLTSDFGVIDVLVNNAGIAMHGEPSREILRSTFETNVFGVMLLTQALLPLLKTSKDPRVINVSSGLGSITNRTDLNCDYYNLSADVYRMSKAALNMLSACQFFHCKDWGCKIWAYCPGYVVTDLTGADERQLRIDTGADSSETSAQGILEIVEGKRDGEVNMFIGRYGQRYPW</sequence>
<dbReference type="Gene3D" id="3.40.50.720">
    <property type="entry name" value="NAD(P)-binding Rossmann-like Domain"/>
    <property type="match status" value="1"/>
</dbReference>
<dbReference type="InterPro" id="IPR051468">
    <property type="entry name" value="Fungal_SecMetab_SDRs"/>
</dbReference>